<evidence type="ECO:0000256" key="5">
    <source>
        <dbReference type="ARBA" id="ARBA00023136"/>
    </source>
</evidence>
<reference evidence="8" key="1">
    <citation type="journal article" date="2019" name="Int. J. Syst. Evol. Microbiol.">
        <title>The Global Catalogue of Microorganisms (GCM) 10K type strain sequencing project: providing services to taxonomists for standard genome sequencing and annotation.</title>
        <authorList>
            <consortium name="The Broad Institute Genomics Platform"/>
            <consortium name="The Broad Institute Genome Sequencing Center for Infectious Disease"/>
            <person name="Wu L."/>
            <person name="Ma J."/>
        </authorList>
    </citation>
    <scope>NUCLEOTIDE SEQUENCE [LARGE SCALE GENOMIC DNA]</scope>
    <source>
        <strain evidence="8">NBRC 109341</strain>
    </source>
</reference>
<protein>
    <recommendedName>
        <fullName evidence="9">CidA/LrgA family protein</fullName>
    </recommendedName>
</protein>
<keyword evidence="5 6" id="KW-0472">Membrane</keyword>
<name>A0ABQ6C203_9BURK</name>
<dbReference type="InterPro" id="IPR005538">
    <property type="entry name" value="LrgA/CidA"/>
</dbReference>
<keyword evidence="2" id="KW-1003">Cell membrane</keyword>
<sequence>MVLVALLRLGDAVSRRFGLPVPGSFLGFLYLLSVLSFMREIPRALTSASAWLLNHLTLFLLPSLVAAAVGLRLVADAAVLLVVSGSLVTVLMALGCGTVVSVLTRRWADTGDD</sequence>
<proteinExistence type="predicted"/>
<dbReference type="Proteomes" id="UP001156903">
    <property type="component" value="Unassembled WGS sequence"/>
</dbReference>
<feature type="transmembrane region" description="Helical" evidence="6">
    <location>
        <begin position="50"/>
        <end position="71"/>
    </location>
</feature>
<comment type="caution">
    <text evidence="7">The sequence shown here is derived from an EMBL/GenBank/DDBJ whole genome shotgun (WGS) entry which is preliminary data.</text>
</comment>
<evidence type="ECO:0000256" key="4">
    <source>
        <dbReference type="ARBA" id="ARBA00022989"/>
    </source>
</evidence>
<evidence type="ECO:0000256" key="3">
    <source>
        <dbReference type="ARBA" id="ARBA00022692"/>
    </source>
</evidence>
<keyword evidence="4 6" id="KW-1133">Transmembrane helix</keyword>
<evidence type="ECO:0008006" key="9">
    <source>
        <dbReference type="Google" id="ProtNLM"/>
    </source>
</evidence>
<gene>
    <name evidence="7" type="ORF">GCM10007935_04620</name>
</gene>
<comment type="subcellular location">
    <subcellularLocation>
        <location evidence="1">Cell membrane</location>
        <topology evidence="1">Multi-pass membrane protein</topology>
    </subcellularLocation>
</comment>
<organism evidence="7 8">
    <name type="scientific">Hydrogenophaga electricum</name>
    <dbReference type="NCBI Taxonomy" id="1230953"/>
    <lineage>
        <taxon>Bacteria</taxon>
        <taxon>Pseudomonadati</taxon>
        <taxon>Pseudomonadota</taxon>
        <taxon>Betaproteobacteria</taxon>
        <taxon>Burkholderiales</taxon>
        <taxon>Comamonadaceae</taxon>
        <taxon>Hydrogenophaga</taxon>
    </lineage>
</organism>
<feature type="transmembrane region" description="Helical" evidence="6">
    <location>
        <begin position="77"/>
        <end position="103"/>
    </location>
</feature>
<evidence type="ECO:0000256" key="6">
    <source>
        <dbReference type="SAM" id="Phobius"/>
    </source>
</evidence>
<feature type="transmembrane region" description="Helical" evidence="6">
    <location>
        <begin position="20"/>
        <end position="38"/>
    </location>
</feature>
<dbReference type="Pfam" id="PF03788">
    <property type="entry name" value="LrgA"/>
    <property type="match status" value="1"/>
</dbReference>
<accession>A0ABQ6C203</accession>
<evidence type="ECO:0000313" key="8">
    <source>
        <dbReference type="Proteomes" id="UP001156903"/>
    </source>
</evidence>
<evidence type="ECO:0000313" key="7">
    <source>
        <dbReference type="EMBL" id="GLS13034.1"/>
    </source>
</evidence>
<dbReference type="PANTHER" id="PTHR33931">
    <property type="entry name" value="HOLIN-LIKE PROTEIN CIDA-RELATED"/>
    <property type="match status" value="1"/>
</dbReference>
<keyword evidence="8" id="KW-1185">Reference proteome</keyword>
<evidence type="ECO:0000256" key="1">
    <source>
        <dbReference type="ARBA" id="ARBA00004651"/>
    </source>
</evidence>
<evidence type="ECO:0000256" key="2">
    <source>
        <dbReference type="ARBA" id="ARBA00022475"/>
    </source>
</evidence>
<dbReference type="EMBL" id="BSPB01000002">
    <property type="protein sequence ID" value="GLS13034.1"/>
    <property type="molecule type" value="Genomic_DNA"/>
</dbReference>
<keyword evidence="3 6" id="KW-0812">Transmembrane</keyword>
<dbReference type="PANTHER" id="PTHR33931:SF2">
    <property type="entry name" value="HOLIN-LIKE PROTEIN CIDA"/>
    <property type="match status" value="1"/>
</dbReference>